<evidence type="ECO:0000259" key="3">
    <source>
        <dbReference type="Pfam" id="PF00903"/>
    </source>
</evidence>
<dbReference type="InterPro" id="IPR029068">
    <property type="entry name" value="Glyas_Bleomycin-R_OHBP_Dase"/>
</dbReference>
<dbReference type="SUPFAM" id="SSF54593">
    <property type="entry name" value="Glyoxalase/Bleomycin resistance protein/Dihydroxybiphenyl dioxygenase"/>
    <property type="match status" value="1"/>
</dbReference>
<evidence type="ECO:0000256" key="2">
    <source>
        <dbReference type="SAM" id="MobiDB-lite"/>
    </source>
</evidence>
<evidence type="ECO:0000313" key="5">
    <source>
        <dbReference type="Proteomes" id="UP001497516"/>
    </source>
</evidence>
<dbReference type="Pfam" id="PF00903">
    <property type="entry name" value="Glyoxalase"/>
    <property type="match status" value="1"/>
</dbReference>
<sequence>MAAASSITTALSRLPLSRLCARPALPSLFSSYPSLFRPKAQNWNRLRSFSSMAASESKDSPASNPGLHTSPDEATKGYFMQQTMFRIKDPKVSLDFYSRVLGMTLLKRLDFPEMKFSLYFMGYE</sequence>
<gene>
    <name evidence="4" type="ORF">LTRI10_LOCUS10849</name>
</gene>
<dbReference type="PANTHER" id="PTHR10374:SF30">
    <property type="entry name" value="LACTOYLGLUTATHIONE LYASE"/>
    <property type="match status" value="1"/>
</dbReference>
<dbReference type="Gene3D" id="3.10.180.10">
    <property type="entry name" value="2,3-Dihydroxybiphenyl 1,2-Dioxygenase, domain 1"/>
    <property type="match status" value="1"/>
</dbReference>
<protein>
    <recommendedName>
        <fullName evidence="3">Glyoxalase/fosfomycin resistance/dioxygenase domain-containing protein</fullName>
    </recommendedName>
</protein>
<evidence type="ECO:0000256" key="1">
    <source>
        <dbReference type="ARBA" id="ARBA00022723"/>
    </source>
</evidence>
<dbReference type="EMBL" id="OZ034815">
    <property type="protein sequence ID" value="CAL1366891.1"/>
    <property type="molecule type" value="Genomic_DNA"/>
</dbReference>
<feature type="domain" description="Glyoxalase/fosfomycin resistance/dioxygenase" evidence="3">
    <location>
        <begin position="82"/>
        <end position="110"/>
    </location>
</feature>
<dbReference type="PROSITE" id="PS00934">
    <property type="entry name" value="GLYOXALASE_I_1"/>
    <property type="match status" value="1"/>
</dbReference>
<dbReference type="GO" id="GO:0046872">
    <property type="term" value="F:metal ion binding"/>
    <property type="evidence" value="ECO:0007669"/>
    <property type="project" value="UniProtKB-KW"/>
</dbReference>
<dbReference type="InterPro" id="IPR004360">
    <property type="entry name" value="Glyas_Fos-R_dOase_dom"/>
</dbReference>
<reference evidence="4 5" key="1">
    <citation type="submission" date="2024-04" db="EMBL/GenBank/DDBJ databases">
        <authorList>
            <person name="Fracassetti M."/>
        </authorList>
    </citation>
    <scope>NUCLEOTIDE SEQUENCE [LARGE SCALE GENOMIC DNA]</scope>
</reference>
<dbReference type="InterPro" id="IPR018146">
    <property type="entry name" value="Glyoxalase_1_CS"/>
</dbReference>
<feature type="region of interest" description="Disordered" evidence="2">
    <location>
        <begin position="54"/>
        <end position="73"/>
    </location>
</feature>
<dbReference type="AlphaFoldDB" id="A0AAV2D460"/>
<evidence type="ECO:0000313" key="4">
    <source>
        <dbReference type="EMBL" id="CAL1366891.1"/>
    </source>
</evidence>
<keyword evidence="5" id="KW-1185">Reference proteome</keyword>
<dbReference type="Proteomes" id="UP001497516">
    <property type="component" value="Chromosome 2"/>
</dbReference>
<dbReference type="GO" id="GO:0004462">
    <property type="term" value="F:lactoylglutathione lyase activity"/>
    <property type="evidence" value="ECO:0007669"/>
    <property type="project" value="InterPro"/>
</dbReference>
<organism evidence="4 5">
    <name type="scientific">Linum trigynum</name>
    <dbReference type="NCBI Taxonomy" id="586398"/>
    <lineage>
        <taxon>Eukaryota</taxon>
        <taxon>Viridiplantae</taxon>
        <taxon>Streptophyta</taxon>
        <taxon>Embryophyta</taxon>
        <taxon>Tracheophyta</taxon>
        <taxon>Spermatophyta</taxon>
        <taxon>Magnoliopsida</taxon>
        <taxon>eudicotyledons</taxon>
        <taxon>Gunneridae</taxon>
        <taxon>Pentapetalae</taxon>
        <taxon>rosids</taxon>
        <taxon>fabids</taxon>
        <taxon>Malpighiales</taxon>
        <taxon>Linaceae</taxon>
        <taxon>Linum</taxon>
    </lineage>
</organism>
<feature type="compositionally biased region" description="Polar residues" evidence="2">
    <location>
        <begin position="54"/>
        <end position="67"/>
    </location>
</feature>
<keyword evidence="1" id="KW-0479">Metal-binding</keyword>
<name>A0AAV2D460_9ROSI</name>
<dbReference type="PANTHER" id="PTHR10374">
    <property type="entry name" value="LACTOYLGLUTATHIONE LYASE GLYOXALASE I"/>
    <property type="match status" value="1"/>
</dbReference>
<accession>A0AAV2D460</accession>
<proteinExistence type="predicted"/>